<dbReference type="GO" id="GO:0019867">
    <property type="term" value="C:outer membrane"/>
    <property type="evidence" value="ECO:0007669"/>
    <property type="project" value="InterPro"/>
</dbReference>
<keyword evidence="6" id="KW-1185">Reference proteome</keyword>
<gene>
    <name evidence="5" type="ORF">GTPT_0843</name>
</gene>
<dbReference type="PROSITE" id="PS51257">
    <property type="entry name" value="PROKAR_LIPOPROTEIN"/>
    <property type="match status" value="1"/>
</dbReference>
<dbReference type="InterPro" id="IPR037873">
    <property type="entry name" value="BamE-like"/>
</dbReference>
<dbReference type="InterPro" id="IPR007450">
    <property type="entry name" value="BamE_dom"/>
</dbReference>
<keyword evidence="2" id="KW-0472">Membrane</keyword>
<protein>
    <recommendedName>
        <fullName evidence="4">Outer membrane protein assembly factor BamE domain-containing protein</fullName>
    </recommendedName>
</protein>
<accession>A0A085JL46</accession>
<keyword evidence="1 3" id="KW-0732">Signal</keyword>
<dbReference type="eggNOG" id="COG2913">
    <property type="taxonomic scope" value="Bacteria"/>
</dbReference>
<comment type="caution">
    <text evidence="5">The sequence shown here is derived from an EMBL/GenBank/DDBJ whole genome shotgun (WGS) entry which is preliminary data.</text>
</comment>
<evidence type="ECO:0000313" key="5">
    <source>
        <dbReference type="EMBL" id="KFD21192.1"/>
    </source>
</evidence>
<feature type="domain" description="Outer membrane protein assembly factor BamE" evidence="4">
    <location>
        <begin position="65"/>
        <end position="125"/>
    </location>
</feature>
<dbReference type="EMBL" id="JMPR01000017">
    <property type="protein sequence ID" value="KFD21192.1"/>
    <property type="molecule type" value="Genomic_DNA"/>
</dbReference>
<dbReference type="AlphaFoldDB" id="A0A085JL46"/>
<feature type="signal peptide" evidence="3">
    <location>
        <begin position="1"/>
        <end position="26"/>
    </location>
</feature>
<proteinExistence type="predicted"/>
<evidence type="ECO:0000313" key="6">
    <source>
        <dbReference type="Proteomes" id="UP000028602"/>
    </source>
</evidence>
<sequence>MKNVMRLPAGALCFSFGLLLSGCANLWHDNPADNRSNPDHYSYHDVSKRPTRLDEKFVRQGTHQSLSAVNAIRPEMTRQQVTDLLGEPVYQDNNGTQWEYDINLQLPDSENRIICQYKVIFDSSTQRVKTGVWRRQQCQDLAKTVTASTETAPQLKKTFFTNTP</sequence>
<name>A0A085JL46_9GAMM</name>
<evidence type="ECO:0000259" key="4">
    <source>
        <dbReference type="Pfam" id="PF04355"/>
    </source>
</evidence>
<feature type="chain" id="PRO_5001793548" description="Outer membrane protein assembly factor BamE domain-containing protein" evidence="3">
    <location>
        <begin position="27"/>
        <end position="164"/>
    </location>
</feature>
<dbReference type="RefSeq" id="WP_025901439.1">
    <property type="nucleotide sequence ID" value="NZ_ATMJ01000023.1"/>
</dbReference>
<evidence type="ECO:0000256" key="3">
    <source>
        <dbReference type="SAM" id="SignalP"/>
    </source>
</evidence>
<dbReference type="Proteomes" id="UP000028602">
    <property type="component" value="Unassembled WGS sequence"/>
</dbReference>
<evidence type="ECO:0000256" key="1">
    <source>
        <dbReference type="ARBA" id="ARBA00022729"/>
    </source>
</evidence>
<organism evidence="5 6">
    <name type="scientific">Tatumella ptyseos ATCC 33301</name>
    <dbReference type="NCBI Taxonomy" id="1005995"/>
    <lineage>
        <taxon>Bacteria</taxon>
        <taxon>Pseudomonadati</taxon>
        <taxon>Pseudomonadota</taxon>
        <taxon>Gammaproteobacteria</taxon>
        <taxon>Enterobacterales</taxon>
        <taxon>Erwiniaceae</taxon>
        <taxon>Tatumella</taxon>
    </lineage>
</organism>
<dbReference type="Gene3D" id="3.30.1450.10">
    <property type="match status" value="1"/>
</dbReference>
<evidence type="ECO:0000256" key="2">
    <source>
        <dbReference type="ARBA" id="ARBA00023136"/>
    </source>
</evidence>
<reference evidence="5 6" key="1">
    <citation type="submission" date="2014-05" db="EMBL/GenBank/DDBJ databases">
        <title>ATOL: Assembling a taxonomically balanced genome-scale reconstruction of the evolutionary history of the Enterobacteriaceae.</title>
        <authorList>
            <person name="Plunkett G.III."/>
            <person name="Neeno-Eckwall E.C."/>
            <person name="Glasner J.D."/>
            <person name="Perna N.T."/>
        </authorList>
    </citation>
    <scope>NUCLEOTIDE SEQUENCE [LARGE SCALE GENOMIC DNA]</scope>
    <source>
        <strain evidence="5 6">ATCC 33301</strain>
    </source>
</reference>
<dbReference type="Pfam" id="PF04355">
    <property type="entry name" value="BamE"/>
    <property type="match status" value="1"/>
</dbReference>
<dbReference type="OrthoDB" id="345640at2"/>